<name>A0ABP6W8N7_9PSEU</name>
<dbReference type="InterPro" id="IPR036271">
    <property type="entry name" value="Tet_transcr_reg_TetR-rel_C_sf"/>
</dbReference>
<dbReference type="PROSITE" id="PS50977">
    <property type="entry name" value="HTH_TETR_2"/>
    <property type="match status" value="1"/>
</dbReference>
<keyword evidence="3" id="KW-0804">Transcription</keyword>
<dbReference type="InterPro" id="IPR001647">
    <property type="entry name" value="HTH_TetR"/>
</dbReference>
<dbReference type="InterPro" id="IPR009057">
    <property type="entry name" value="Homeodomain-like_sf"/>
</dbReference>
<dbReference type="SUPFAM" id="SSF48498">
    <property type="entry name" value="Tetracyclin repressor-like, C-terminal domain"/>
    <property type="match status" value="1"/>
</dbReference>
<dbReference type="PANTHER" id="PTHR30055:SF234">
    <property type="entry name" value="HTH-TYPE TRANSCRIPTIONAL REGULATOR BETI"/>
    <property type="match status" value="1"/>
</dbReference>
<dbReference type="PANTHER" id="PTHR30055">
    <property type="entry name" value="HTH-TYPE TRANSCRIPTIONAL REGULATOR RUTR"/>
    <property type="match status" value="1"/>
</dbReference>
<proteinExistence type="predicted"/>
<gene>
    <name evidence="6" type="ORF">GCM10022222_34420</name>
</gene>
<dbReference type="InterPro" id="IPR050109">
    <property type="entry name" value="HTH-type_TetR-like_transc_reg"/>
</dbReference>
<keyword evidence="2 4" id="KW-0238">DNA-binding</keyword>
<dbReference type="InterPro" id="IPR049445">
    <property type="entry name" value="TetR_SbtR-like_C"/>
</dbReference>
<dbReference type="Pfam" id="PF21597">
    <property type="entry name" value="TetR_C_43"/>
    <property type="match status" value="1"/>
</dbReference>
<evidence type="ECO:0000256" key="2">
    <source>
        <dbReference type="ARBA" id="ARBA00023125"/>
    </source>
</evidence>
<evidence type="ECO:0000256" key="1">
    <source>
        <dbReference type="ARBA" id="ARBA00023015"/>
    </source>
</evidence>
<organism evidence="6 7">
    <name type="scientific">Amycolatopsis ultiminotia</name>
    <dbReference type="NCBI Taxonomy" id="543629"/>
    <lineage>
        <taxon>Bacteria</taxon>
        <taxon>Bacillati</taxon>
        <taxon>Actinomycetota</taxon>
        <taxon>Actinomycetes</taxon>
        <taxon>Pseudonocardiales</taxon>
        <taxon>Pseudonocardiaceae</taxon>
        <taxon>Amycolatopsis</taxon>
    </lineage>
</organism>
<keyword evidence="1" id="KW-0805">Transcription regulation</keyword>
<evidence type="ECO:0000256" key="3">
    <source>
        <dbReference type="ARBA" id="ARBA00023163"/>
    </source>
</evidence>
<feature type="domain" description="HTH tetR-type" evidence="5">
    <location>
        <begin position="37"/>
        <end position="96"/>
    </location>
</feature>
<dbReference type="Gene3D" id="1.10.357.10">
    <property type="entry name" value="Tetracycline Repressor, domain 2"/>
    <property type="match status" value="1"/>
</dbReference>
<evidence type="ECO:0000313" key="6">
    <source>
        <dbReference type="EMBL" id="GAA3547939.1"/>
    </source>
</evidence>
<keyword evidence="7" id="KW-1185">Reference proteome</keyword>
<evidence type="ECO:0000259" key="5">
    <source>
        <dbReference type="PROSITE" id="PS50977"/>
    </source>
</evidence>
<sequence length="239" mass="26067">MSSFAITGPTLVDAPVHLTKVRAMTDRLPHPPRSDARYNRERILDAARTVFAAEGVDVPMREIARRAGVGPATLYRHFPTKEALATEAFTDEMNACHAIVGDGLAEDDPWRGFCLVIEKICELHARNRGFTTAFMSTFPRAVDFAAKRDAEVKAIAELTRRAKRTGRLRPDFAVEDLILVLMANSGIQTTSPAARVAASRRFAALAIQAFQTSPERAPLPPVARLDLTPPVPTVAGIPT</sequence>
<dbReference type="Pfam" id="PF00440">
    <property type="entry name" value="TetR_N"/>
    <property type="match status" value="1"/>
</dbReference>
<comment type="caution">
    <text evidence="6">The sequence shown here is derived from an EMBL/GenBank/DDBJ whole genome shotgun (WGS) entry which is preliminary data.</text>
</comment>
<reference evidence="7" key="1">
    <citation type="journal article" date="2019" name="Int. J. Syst. Evol. Microbiol.">
        <title>The Global Catalogue of Microorganisms (GCM) 10K type strain sequencing project: providing services to taxonomists for standard genome sequencing and annotation.</title>
        <authorList>
            <consortium name="The Broad Institute Genomics Platform"/>
            <consortium name="The Broad Institute Genome Sequencing Center for Infectious Disease"/>
            <person name="Wu L."/>
            <person name="Ma J."/>
        </authorList>
    </citation>
    <scope>NUCLEOTIDE SEQUENCE [LARGE SCALE GENOMIC DNA]</scope>
    <source>
        <strain evidence="7">JCM 16898</strain>
    </source>
</reference>
<protein>
    <submittedName>
        <fullName evidence="6">TetR/AcrR family transcriptional regulator</fullName>
    </submittedName>
</protein>
<feature type="DNA-binding region" description="H-T-H motif" evidence="4">
    <location>
        <begin position="59"/>
        <end position="78"/>
    </location>
</feature>
<dbReference type="PRINTS" id="PR00455">
    <property type="entry name" value="HTHTETR"/>
</dbReference>
<evidence type="ECO:0000313" key="7">
    <source>
        <dbReference type="Proteomes" id="UP001500689"/>
    </source>
</evidence>
<dbReference type="EMBL" id="BAAAZN010000006">
    <property type="protein sequence ID" value="GAA3547939.1"/>
    <property type="molecule type" value="Genomic_DNA"/>
</dbReference>
<accession>A0ABP6W8N7</accession>
<evidence type="ECO:0000256" key="4">
    <source>
        <dbReference type="PROSITE-ProRule" id="PRU00335"/>
    </source>
</evidence>
<dbReference type="Proteomes" id="UP001500689">
    <property type="component" value="Unassembled WGS sequence"/>
</dbReference>
<dbReference type="SUPFAM" id="SSF46689">
    <property type="entry name" value="Homeodomain-like"/>
    <property type="match status" value="1"/>
</dbReference>